<gene>
    <name evidence="2" type="ORF">CC80DRAFT_250093</name>
</gene>
<accession>A0A6A5TBC2</accession>
<protein>
    <submittedName>
        <fullName evidence="2">Uncharacterized protein</fullName>
    </submittedName>
</protein>
<evidence type="ECO:0000313" key="2">
    <source>
        <dbReference type="EMBL" id="KAF1949911.1"/>
    </source>
</evidence>
<dbReference type="Proteomes" id="UP000800035">
    <property type="component" value="Unassembled WGS sequence"/>
</dbReference>
<evidence type="ECO:0000256" key="1">
    <source>
        <dbReference type="SAM" id="Phobius"/>
    </source>
</evidence>
<keyword evidence="3" id="KW-1185">Reference proteome</keyword>
<keyword evidence="1" id="KW-0812">Transmembrane</keyword>
<reference evidence="2" key="1">
    <citation type="journal article" date="2020" name="Stud. Mycol.">
        <title>101 Dothideomycetes genomes: a test case for predicting lifestyles and emergence of pathogens.</title>
        <authorList>
            <person name="Haridas S."/>
            <person name="Albert R."/>
            <person name="Binder M."/>
            <person name="Bloem J."/>
            <person name="Labutti K."/>
            <person name="Salamov A."/>
            <person name="Andreopoulos B."/>
            <person name="Baker S."/>
            <person name="Barry K."/>
            <person name="Bills G."/>
            <person name="Bluhm B."/>
            <person name="Cannon C."/>
            <person name="Castanera R."/>
            <person name="Culley D."/>
            <person name="Daum C."/>
            <person name="Ezra D."/>
            <person name="Gonzalez J."/>
            <person name="Henrissat B."/>
            <person name="Kuo A."/>
            <person name="Liang C."/>
            <person name="Lipzen A."/>
            <person name="Lutzoni F."/>
            <person name="Magnuson J."/>
            <person name="Mondo S."/>
            <person name="Nolan M."/>
            <person name="Ohm R."/>
            <person name="Pangilinan J."/>
            <person name="Park H.-J."/>
            <person name="Ramirez L."/>
            <person name="Alfaro M."/>
            <person name="Sun H."/>
            <person name="Tritt A."/>
            <person name="Yoshinaga Y."/>
            <person name="Zwiers L.-H."/>
            <person name="Turgeon B."/>
            <person name="Goodwin S."/>
            <person name="Spatafora J."/>
            <person name="Crous P."/>
            <person name="Grigoriev I."/>
        </authorList>
    </citation>
    <scope>NUCLEOTIDE SEQUENCE</scope>
    <source>
        <strain evidence="2">CBS 675.92</strain>
    </source>
</reference>
<dbReference type="AlphaFoldDB" id="A0A6A5TBC2"/>
<feature type="transmembrane region" description="Helical" evidence="1">
    <location>
        <begin position="158"/>
        <end position="176"/>
    </location>
</feature>
<proteinExistence type="predicted"/>
<sequence length="197" mass="21528">MTHHHERPPSYTSSPHLMLSSALSLTHRGCLTDTTHCITAPLPHANHVHLRLHPMRRLHVHVHWPPHCVGISAPHLLTSHFSSPHHPTLSTTLGLQPHPHASSHAVGLRSMLGPDCWSVRQVNDRTALVLELGLVVGLGCYGCWLLVLVAGLDGCWSWLLWLLVLVVAALCPAPSGQVKDRTALVMVVGLHGYGCWS</sequence>
<organism evidence="2 3">
    <name type="scientific">Byssothecium circinans</name>
    <dbReference type="NCBI Taxonomy" id="147558"/>
    <lineage>
        <taxon>Eukaryota</taxon>
        <taxon>Fungi</taxon>
        <taxon>Dikarya</taxon>
        <taxon>Ascomycota</taxon>
        <taxon>Pezizomycotina</taxon>
        <taxon>Dothideomycetes</taxon>
        <taxon>Pleosporomycetidae</taxon>
        <taxon>Pleosporales</taxon>
        <taxon>Massarineae</taxon>
        <taxon>Massarinaceae</taxon>
        <taxon>Byssothecium</taxon>
    </lineage>
</organism>
<keyword evidence="1" id="KW-1133">Transmembrane helix</keyword>
<feature type="transmembrane region" description="Helical" evidence="1">
    <location>
        <begin position="128"/>
        <end position="152"/>
    </location>
</feature>
<name>A0A6A5TBC2_9PLEO</name>
<dbReference type="EMBL" id="ML977030">
    <property type="protein sequence ID" value="KAF1949911.1"/>
    <property type="molecule type" value="Genomic_DNA"/>
</dbReference>
<keyword evidence="1" id="KW-0472">Membrane</keyword>
<evidence type="ECO:0000313" key="3">
    <source>
        <dbReference type="Proteomes" id="UP000800035"/>
    </source>
</evidence>